<dbReference type="GO" id="GO:0051536">
    <property type="term" value="F:iron-sulfur cluster binding"/>
    <property type="evidence" value="ECO:0007669"/>
    <property type="project" value="UniProtKB-KW"/>
</dbReference>
<dbReference type="Pfam" id="PF04324">
    <property type="entry name" value="Fer2_BFD"/>
    <property type="match status" value="1"/>
</dbReference>
<dbReference type="EMBL" id="FOGO01000001">
    <property type="protein sequence ID" value="SER35656.1"/>
    <property type="molecule type" value="Genomic_DNA"/>
</dbReference>
<dbReference type="PRINTS" id="PR00411">
    <property type="entry name" value="PNDRDTASEI"/>
</dbReference>
<reference evidence="14" key="1">
    <citation type="submission" date="2016-10" db="EMBL/GenBank/DDBJ databases">
        <authorList>
            <person name="Varghese N."/>
            <person name="Submissions S."/>
        </authorList>
    </citation>
    <scope>NUCLEOTIDE SEQUENCE [LARGE SCALE GENOMIC DNA]</scope>
    <source>
        <strain evidence="14">CGMCC 4.6825</strain>
    </source>
</reference>
<dbReference type="Pfam" id="PF07992">
    <property type="entry name" value="Pyr_redox_2"/>
    <property type="match status" value="1"/>
</dbReference>
<dbReference type="GO" id="GO:0016491">
    <property type="term" value="F:oxidoreductase activity"/>
    <property type="evidence" value="ECO:0007669"/>
    <property type="project" value="UniProtKB-KW"/>
</dbReference>
<evidence type="ECO:0000256" key="10">
    <source>
        <dbReference type="SAM" id="MobiDB-lite"/>
    </source>
</evidence>
<organism evidence="13 14">
    <name type="scientific">Streptomyces qinglanensis</name>
    <dbReference type="NCBI Taxonomy" id="943816"/>
    <lineage>
        <taxon>Bacteria</taxon>
        <taxon>Bacillati</taxon>
        <taxon>Actinomycetota</taxon>
        <taxon>Actinomycetes</taxon>
        <taxon>Kitasatosporales</taxon>
        <taxon>Streptomycetaceae</taxon>
        <taxon>Streptomyces</taxon>
    </lineage>
</organism>
<evidence type="ECO:0000256" key="5">
    <source>
        <dbReference type="ARBA" id="ARBA00022617"/>
    </source>
</evidence>
<dbReference type="InterPro" id="IPR007419">
    <property type="entry name" value="BFD-like_2Fe2S-bd_dom"/>
</dbReference>
<evidence type="ECO:0000256" key="9">
    <source>
        <dbReference type="ARBA" id="ARBA00023014"/>
    </source>
</evidence>
<comment type="cofactor">
    <cofactor evidence="1">
        <name>siroheme</name>
        <dbReference type="ChEBI" id="CHEBI:60052"/>
    </cofactor>
</comment>
<keyword evidence="7" id="KW-0560">Oxidoreductase</keyword>
<comment type="similarity">
    <text evidence="4">Belongs to the nitrite and sulfite reductase 4Fe-4S domain family.</text>
</comment>
<dbReference type="PRINTS" id="PR00368">
    <property type="entry name" value="FADPNR"/>
</dbReference>
<dbReference type="Gene3D" id="3.50.50.60">
    <property type="entry name" value="FAD/NAD(P)-binding domain"/>
    <property type="match status" value="2"/>
</dbReference>
<dbReference type="InterPro" id="IPR052034">
    <property type="entry name" value="NasD-like"/>
</dbReference>
<dbReference type="RefSeq" id="WP_218158008.1">
    <property type="nucleotide sequence ID" value="NZ_FOGO01000001.1"/>
</dbReference>
<evidence type="ECO:0000259" key="11">
    <source>
        <dbReference type="Pfam" id="PF04324"/>
    </source>
</evidence>
<dbReference type="InterPro" id="IPR023753">
    <property type="entry name" value="FAD/NAD-binding_dom"/>
</dbReference>
<keyword evidence="5" id="KW-0349">Heme</keyword>
<gene>
    <name evidence="13" type="ORF">SAMN05421870_101418</name>
</gene>
<keyword evidence="9" id="KW-0411">Iron-sulfur</keyword>
<evidence type="ECO:0000313" key="13">
    <source>
        <dbReference type="EMBL" id="SER35656.1"/>
    </source>
</evidence>
<sequence>MNRALNVVVVGNGMVGARLYEETLRRDPRSRRVRMTVLGAEPVGGYNRVLLPGLLSGSLTENDLAPAESGENPLATGTTVTGIDRTSRTVSTADGRQLPYDRLVLATGAGTAVPPLPGLREETEEGIGALARGVTALRTLGDARRLRRLADRARAVGARIAVLGGGVLGLEAARALVARGVAVTVVHPAPHVMDRQLDAPAGRVLGRALRRTGIEQRLGVMAVRWEPGKGLHLDDGSVLTAAGLLLCTGARPETGLAEECGLDVGPAGIAVDDTLTTSDPDVYALGDCADAEPGLVQPGWEQASVLAGRLTGEDLYARYLGSPRVTRLKAAGIELACLGDPFVTDDGFAGHAPAGGGPGGQGPAEGDFPDDGGPEVLRLEDPSRERYAKLVLHGDRVTGAILLGVPDAAAGLVQLYDKGAPAPSDRLALMLGRALPPETAGETGEALPDHAMVCRCNSVTKGALRSAWYDGARSARELADATRATTGCGGCRGAVEKISAWLAETDPLSSRDTPATTAPR</sequence>
<evidence type="ECO:0000256" key="3">
    <source>
        <dbReference type="ARBA" id="ARBA00005096"/>
    </source>
</evidence>
<dbReference type="SUPFAM" id="SSF51905">
    <property type="entry name" value="FAD/NAD(P)-binding domain"/>
    <property type="match status" value="2"/>
</dbReference>
<evidence type="ECO:0000256" key="2">
    <source>
        <dbReference type="ARBA" id="ARBA00001966"/>
    </source>
</evidence>
<evidence type="ECO:0000256" key="4">
    <source>
        <dbReference type="ARBA" id="ARBA00010429"/>
    </source>
</evidence>
<dbReference type="Proteomes" id="UP000182841">
    <property type="component" value="Unassembled WGS sequence"/>
</dbReference>
<evidence type="ECO:0000313" key="14">
    <source>
        <dbReference type="Proteomes" id="UP000182841"/>
    </source>
</evidence>
<dbReference type="Gene3D" id="1.10.10.1100">
    <property type="entry name" value="BFD-like [2Fe-2S]-binding domain"/>
    <property type="match status" value="1"/>
</dbReference>
<evidence type="ECO:0000256" key="6">
    <source>
        <dbReference type="ARBA" id="ARBA00022723"/>
    </source>
</evidence>
<name>A0A1H9NI92_9ACTN</name>
<keyword evidence="6" id="KW-0479">Metal-binding</keyword>
<dbReference type="PANTHER" id="PTHR43809:SF1">
    <property type="entry name" value="NITRITE REDUCTASE (NADH) LARGE SUBUNIT"/>
    <property type="match status" value="1"/>
</dbReference>
<evidence type="ECO:0000259" key="12">
    <source>
        <dbReference type="Pfam" id="PF07992"/>
    </source>
</evidence>
<dbReference type="InterPro" id="IPR041854">
    <property type="entry name" value="BFD-like_2Fe2S-bd_dom_sf"/>
</dbReference>
<evidence type="ECO:0000256" key="7">
    <source>
        <dbReference type="ARBA" id="ARBA00023002"/>
    </source>
</evidence>
<feature type="domain" description="BFD-like [2Fe-2S]-binding" evidence="11">
    <location>
        <begin position="452"/>
        <end position="498"/>
    </location>
</feature>
<proteinExistence type="inferred from homology"/>
<feature type="compositionally biased region" description="Gly residues" evidence="10">
    <location>
        <begin position="353"/>
        <end position="363"/>
    </location>
</feature>
<dbReference type="PANTHER" id="PTHR43809">
    <property type="entry name" value="NITRITE REDUCTASE (NADH) LARGE SUBUNIT"/>
    <property type="match status" value="1"/>
</dbReference>
<keyword evidence="14" id="KW-1185">Reference proteome</keyword>
<evidence type="ECO:0000256" key="1">
    <source>
        <dbReference type="ARBA" id="ARBA00001929"/>
    </source>
</evidence>
<protein>
    <submittedName>
        <fullName evidence="13">Assimilatory nitrate reductase electron transfer subunit</fullName>
    </submittedName>
</protein>
<comment type="pathway">
    <text evidence="3">Nitrogen metabolism; nitrate reduction (assimilation).</text>
</comment>
<evidence type="ECO:0000256" key="8">
    <source>
        <dbReference type="ARBA" id="ARBA00023004"/>
    </source>
</evidence>
<dbReference type="InterPro" id="IPR036188">
    <property type="entry name" value="FAD/NAD-bd_sf"/>
</dbReference>
<dbReference type="AlphaFoldDB" id="A0A1H9NI92"/>
<keyword evidence="8" id="KW-0408">Iron</keyword>
<feature type="region of interest" description="Disordered" evidence="10">
    <location>
        <begin position="349"/>
        <end position="376"/>
    </location>
</feature>
<accession>A0A1H9NI92</accession>
<dbReference type="GO" id="GO:0046872">
    <property type="term" value="F:metal ion binding"/>
    <property type="evidence" value="ECO:0007669"/>
    <property type="project" value="UniProtKB-KW"/>
</dbReference>
<comment type="cofactor">
    <cofactor evidence="2">
        <name>[4Fe-4S] cluster</name>
        <dbReference type="ChEBI" id="CHEBI:49883"/>
    </cofactor>
</comment>
<feature type="domain" description="FAD/NAD(P)-binding" evidence="12">
    <location>
        <begin position="6"/>
        <end position="303"/>
    </location>
</feature>